<dbReference type="RefSeq" id="WP_117673780.1">
    <property type="nucleotide sequence ID" value="NZ_CABOGR010000030.1"/>
</dbReference>
<evidence type="ECO:0000256" key="2">
    <source>
        <dbReference type="SAM" id="SignalP"/>
    </source>
</evidence>
<name>A0A3E4MT80_9BACT</name>
<feature type="chain" id="PRO_5017653201" description="Right-handed parallel beta-helix repeat-containing protein" evidence="2">
    <location>
        <begin position="21"/>
        <end position="476"/>
    </location>
</feature>
<dbReference type="InterPro" id="IPR011050">
    <property type="entry name" value="Pectin_lyase_fold/virulence"/>
</dbReference>
<dbReference type="SUPFAM" id="SSF51126">
    <property type="entry name" value="Pectin lyase-like"/>
    <property type="match status" value="1"/>
</dbReference>
<organism evidence="3 4">
    <name type="scientific">Phocaeicola plebeius</name>
    <dbReference type="NCBI Taxonomy" id="310297"/>
    <lineage>
        <taxon>Bacteria</taxon>
        <taxon>Pseudomonadati</taxon>
        <taxon>Bacteroidota</taxon>
        <taxon>Bacteroidia</taxon>
        <taxon>Bacteroidales</taxon>
        <taxon>Bacteroidaceae</taxon>
        <taxon>Phocaeicola</taxon>
    </lineage>
</organism>
<gene>
    <name evidence="3" type="ORF">DXD04_13575</name>
</gene>
<comment type="caution">
    <text evidence="3">The sequence shown here is derived from an EMBL/GenBank/DDBJ whole genome shotgun (WGS) entry which is preliminary data.</text>
</comment>
<proteinExistence type="predicted"/>
<evidence type="ECO:0000313" key="4">
    <source>
        <dbReference type="Proteomes" id="UP000260862"/>
    </source>
</evidence>
<protein>
    <recommendedName>
        <fullName evidence="5">Right-handed parallel beta-helix repeat-containing protein</fullName>
    </recommendedName>
</protein>
<evidence type="ECO:0000313" key="3">
    <source>
        <dbReference type="EMBL" id="RGK52552.1"/>
    </source>
</evidence>
<evidence type="ECO:0000256" key="1">
    <source>
        <dbReference type="SAM" id="MobiDB-lite"/>
    </source>
</evidence>
<keyword evidence="4" id="KW-1185">Reference proteome</keyword>
<feature type="signal peptide" evidence="2">
    <location>
        <begin position="1"/>
        <end position="20"/>
    </location>
</feature>
<feature type="region of interest" description="Disordered" evidence="1">
    <location>
        <begin position="27"/>
        <end position="57"/>
    </location>
</feature>
<dbReference type="AlphaFoldDB" id="A0A3E4MT80"/>
<reference evidence="3 4" key="1">
    <citation type="submission" date="2018-08" db="EMBL/GenBank/DDBJ databases">
        <title>A genome reference for cultivated species of the human gut microbiota.</title>
        <authorList>
            <person name="Zou Y."/>
            <person name="Xue W."/>
            <person name="Luo G."/>
        </authorList>
    </citation>
    <scope>NUCLEOTIDE SEQUENCE [LARGE SCALE GENOMIC DNA]</scope>
    <source>
        <strain evidence="3 4">TF10-3AC</strain>
    </source>
</reference>
<dbReference type="Proteomes" id="UP000260862">
    <property type="component" value="Unassembled WGS sequence"/>
</dbReference>
<feature type="compositionally biased region" description="Low complexity" evidence="1">
    <location>
        <begin position="30"/>
        <end position="42"/>
    </location>
</feature>
<dbReference type="PROSITE" id="PS51257">
    <property type="entry name" value="PROKAR_LIPOPROTEIN"/>
    <property type="match status" value="1"/>
</dbReference>
<keyword evidence="2" id="KW-0732">Signal</keyword>
<accession>A0A3E4MT80</accession>
<sequence length="476" mass="50821">MKLKNYLLAGTALVALSFMAACTEEDPIANGDGTETPGNNDDGNNDENADGGNGETTDSIIVWPADTIVNLTNHYTVPEGKSLVIKEGVKIIVSTAGVGANHVPVEFTVNGNLYCEGTAEKPILFSVPEDERTKENIFAGLWGGIVASSTCEEMLIDHTIIEYTGGQVVEGSPAAASEVYTAGDDAYPQITTNNINGHYVITNSVLRNGWSDGIYLMGGNAIIANNVFAANGYDGAEAVNVKAGCVVDVAGNVMFSPNTNGLKLSSSGQSDTRALAKIQAYNNTIINAGWRRDGEKGGGVYVEKNALANVFNNLMVNCKFRAMTPSFDIPNDPEEGYNDKSVIDYNYYASGTQKSDVVFADESGVAYSWEGYAYAHEDYNEGVVDAHSVITKTQEACATNDPKFVNYPINEVGLTDYVYQDAWDFHVQAGSPVLTGAYNGNDATMQPYFGTSGLTVNGKTYTSPKVEARFGAYGTK</sequence>
<dbReference type="EMBL" id="QSQT01000030">
    <property type="protein sequence ID" value="RGK52552.1"/>
    <property type="molecule type" value="Genomic_DNA"/>
</dbReference>
<evidence type="ECO:0008006" key="5">
    <source>
        <dbReference type="Google" id="ProtNLM"/>
    </source>
</evidence>